<name>A0A1G2DZG4_9BACT</name>
<protein>
    <submittedName>
        <fullName evidence="1">Uncharacterized protein</fullName>
    </submittedName>
</protein>
<dbReference type="AlphaFoldDB" id="A0A1G2DZG4"/>
<reference evidence="1 2" key="1">
    <citation type="journal article" date="2016" name="Nat. Commun.">
        <title>Thousands of microbial genomes shed light on interconnected biogeochemical processes in an aquifer system.</title>
        <authorList>
            <person name="Anantharaman K."/>
            <person name="Brown C.T."/>
            <person name="Hug L.A."/>
            <person name="Sharon I."/>
            <person name="Castelle C.J."/>
            <person name="Probst A.J."/>
            <person name="Thomas B.C."/>
            <person name="Singh A."/>
            <person name="Wilkins M.J."/>
            <person name="Karaoz U."/>
            <person name="Brodie E.L."/>
            <person name="Williams K.H."/>
            <person name="Hubbard S.S."/>
            <person name="Banfield J.F."/>
        </authorList>
    </citation>
    <scope>NUCLEOTIDE SEQUENCE [LARGE SCALE GENOMIC DNA]</scope>
</reference>
<sequence>MLLKNNMNATDKNLISEIKNVLVPKLNEFIADSVIRVNCRRIGVEPQDLNMDKLPIFLEKIEVSLLLFLTKEEIADIIQKIKNLRI</sequence>
<organism evidence="1 2">
    <name type="scientific">Candidatus Nealsonbacteria bacterium RBG_13_42_11</name>
    <dbReference type="NCBI Taxonomy" id="1801663"/>
    <lineage>
        <taxon>Bacteria</taxon>
        <taxon>Candidatus Nealsoniibacteriota</taxon>
    </lineage>
</organism>
<dbReference type="STRING" id="1801663.A2175_01555"/>
<proteinExistence type="predicted"/>
<dbReference type="Proteomes" id="UP000176755">
    <property type="component" value="Unassembled WGS sequence"/>
</dbReference>
<evidence type="ECO:0000313" key="2">
    <source>
        <dbReference type="Proteomes" id="UP000176755"/>
    </source>
</evidence>
<comment type="caution">
    <text evidence="1">The sequence shown here is derived from an EMBL/GenBank/DDBJ whole genome shotgun (WGS) entry which is preliminary data.</text>
</comment>
<accession>A0A1G2DZG4</accession>
<gene>
    <name evidence="1" type="ORF">A2175_01555</name>
</gene>
<dbReference type="EMBL" id="MHLY01000003">
    <property type="protein sequence ID" value="OGZ18994.1"/>
    <property type="molecule type" value="Genomic_DNA"/>
</dbReference>
<evidence type="ECO:0000313" key="1">
    <source>
        <dbReference type="EMBL" id="OGZ18994.1"/>
    </source>
</evidence>